<dbReference type="Proteomes" id="UP000005950">
    <property type="component" value="Unassembled WGS sequence"/>
</dbReference>
<name>B9Y2L0_9FIRM</name>
<protein>
    <submittedName>
        <fullName evidence="1">Uncharacterized protein</fullName>
    </submittedName>
</protein>
<dbReference type="HOGENOM" id="CLU_2954262_0_0_9"/>
<organism evidence="1 2">
    <name type="scientific">Holdemania filiformis DSM 12042</name>
    <dbReference type="NCBI Taxonomy" id="545696"/>
    <lineage>
        <taxon>Bacteria</taxon>
        <taxon>Bacillati</taxon>
        <taxon>Bacillota</taxon>
        <taxon>Erysipelotrichia</taxon>
        <taxon>Erysipelotrichales</taxon>
        <taxon>Erysipelotrichaceae</taxon>
        <taxon>Holdemania</taxon>
    </lineage>
</organism>
<dbReference type="AlphaFoldDB" id="B9Y2L0"/>
<sequence length="59" mass="6978">MSENLKFTVRVRDVSLSIRMDLTSIFNILFHLYQESSSSFRKEVPDKVKEQIRSCSSFF</sequence>
<gene>
    <name evidence="1" type="ORF">HOLDEFILI_00035</name>
</gene>
<accession>B9Y2L0</accession>
<reference evidence="1 2" key="1">
    <citation type="submission" date="2008-12" db="EMBL/GenBank/DDBJ databases">
        <authorList>
            <person name="Fulton L."/>
            <person name="Clifton S."/>
            <person name="Fulton B."/>
            <person name="Xu J."/>
            <person name="Minx P."/>
            <person name="Pepin K.H."/>
            <person name="Johnson M."/>
            <person name="Bhonagiri V."/>
            <person name="Nash W.E."/>
            <person name="Mardis E.R."/>
            <person name="Wilson R.K."/>
        </authorList>
    </citation>
    <scope>NUCLEOTIDE SEQUENCE [LARGE SCALE GENOMIC DNA]</scope>
    <source>
        <strain evidence="1 2">DSM 12042</strain>
    </source>
</reference>
<reference evidence="1 2" key="2">
    <citation type="submission" date="2009-02" db="EMBL/GenBank/DDBJ databases">
        <title>Draft genome sequence of Holdemania filiformis DSM 12042.</title>
        <authorList>
            <person name="Sudarsanam P."/>
            <person name="Ley R."/>
            <person name="Guruge J."/>
            <person name="Turnbaugh P.J."/>
            <person name="Mahowald M."/>
            <person name="Liep D."/>
            <person name="Gordon J."/>
        </authorList>
    </citation>
    <scope>NUCLEOTIDE SEQUENCE [LARGE SCALE GENOMIC DNA]</scope>
    <source>
        <strain evidence="1 2">DSM 12042</strain>
    </source>
</reference>
<dbReference type="EMBL" id="ACCF01000002">
    <property type="protein sequence ID" value="EEF69772.1"/>
    <property type="molecule type" value="Genomic_DNA"/>
</dbReference>
<evidence type="ECO:0000313" key="2">
    <source>
        <dbReference type="Proteomes" id="UP000005950"/>
    </source>
</evidence>
<comment type="caution">
    <text evidence="1">The sequence shown here is derived from an EMBL/GenBank/DDBJ whole genome shotgun (WGS) entry which is preliminary data.</text>
</comment>
<evidence type="ECO:0000313" key="1">
    <source>
        <dbReference type="EMBL" id="EEF69772.1"/>
    </source>
</evidence>
<proteinExistence type="predicted"/>